<dbReference type="RefSeq" id="WP_184577689.1">
    <property type="nucleotide sequence ID" value="NZ_JACHJT010000001.1"/>
</dbReference>
<dbReference type="GO" id="GO:0006631">
    <property type="term" value="P:fatty acid metabolic process"/>
    <property type="evidence" value="ECO:0007669"/>
    <property type="project" value="TreeGrafter"/>
</dbReference>
<name>A0A7W7RGI5_9ACTN</name>
<reference evidence="5 6" key="1">
    <citation type="submission" date="2020-08" db="EMBL/GenBank/DDBJ databases">
        <title>Sequencing the genomes of 1000 actinobacteria strains.</title>
        <authorList>
            <person name="Klenk H.-P."/>
        </authorList>
    </citation>
    <scope>NUCLEOTIDE SEQUENCE [LARGE SCALE GENOMIC DNA]</scope>
    <source>
        <strain evidence="5 6">DSM 102030</strain>
    </source>
</reference>
<protein>
    <submittedName>
        <fullName evidence="5">Acyl-CoA synthetase (AMP-forming)/AMP-acid ligase II</fullName>
    </submittedName>
</protein>
<dbReference type="PANTHER" id="PTHR43201:SF32">
    <property type="entry name" value="2-SUCCINYLBENZOATE--COA LIGASE, CHLOROPLASTIC_PEROXISOMAL"/>
    <property type="match status" value="1"/>
</dbReference>
<dbReference type="Pfam" id="PF00501">
    <property type="entry name" value="AMP-binding"/>
    <property type="match status" value="1"/>
</dbReference>
<comment type="similarity">
    <text evidence="1">Belongs to the ATP-dependent AMP-binding enzyme family.</text>
</comment>
<evidence type="ECO:0000313" key="6">
    <source>
        <dbReference type="Proteomes" id="UP000523007"/>
    </source>
</evidence>
<gene>
    <name evidence="5" type="ORF">F4561_002297</name>
</gene>
<dbReference type="SUPFAM" id="SSF56801">
    <property type="entry name" value="Acetyl-CoA synthetase-like"/>
    <property type="match status" value="1"/>
</dbReference>
<evidence type="ECO:0000259" key="3">
    <source>
        <dbReference type="Pfam" id="PF00501"/>
    </source>
</evidence>
<dbReference type="Gene3D" id="3.30.300.30">
    <property type="match status" value="1"/>
</dbReference>
<keyword evidence="6" id="KW-1185">Reference proteome</keyword>
<proteinExistence type="inferred from homology"/>
<feature type="domain" description="AMP-binding enzyme C-terminal" evidence="4">
    <location>
        <begin position="421"/>
        <end position="496"/>
    </location>
</feature>
<dbReference type="NCBIfam" id="NF004837">
    <property type="entry name" value="PRK06187.1"/>
    <property type="match status" value="1"/>
</dbReference>
<dbReference type="InterPro" id="IPR045851">
    <property type="entry name" value="AMP-bd_C_sf"/>
</dbReference>
<dbReference type="PANTHER" id="PTHR43201">
    <property type="entry name" value="ACYL-COA SYNTHETASE"/>
    <property type="match status" value="1"/>
</dbReference>
<dbReference type="Gene3D" id="3.40.50.12780">
    <property type="entry name" value="N-terminal domain of ligase-like"/>
    <property type="match status" value="1"/>
</dbReference>
<evidence type="ECO:0000256" key="2">
    <source>
        <dbReference type="ARBA" id="ARBA00022598"/>
    </source>
</evidence>
<keyword evidence="2 5" id="KW-0436">Ligase</keyword>
<dbReference type="Proteomes" id="UP000523007">
    <property type="component" value="Unassembled WGS sequence"/>
</dbReference>
<dbReference type="InterPro" id="IPR042099">
    <property type="entry name" value="ANL_N_sf"/>
</dbReference>
<dbReference type="FunFam" id="3.30.300.30:FF:000008">
    <property type="entry name" value="2,3-dihydroxybenzoate-AMP ligase"/>
    <property type="match status" value="1"/>
</dbReference>
<sequence>MYLTQYLHTAMRQDPERPFTVLGQRVRTVAESADRVRRLAGALRELGATTGDRVAMIGLNSDRYVEYLLAVPWADAVLVPLNNRWSVAEMAFAIDEAEIRLLLVDDAFAEAGSQLRRRCPGLEAVVFCGDGECPEGMLDYERLIAGSEPAEDAQRGGGELLGVFYTGGTTGTPKGVMLSHDSVLMNAIGSLATGDLVSTSGRMLHVAPMFHLAGIFVWLTGTIRGATHVLLPRFTPEGVLEALEEEAITDVLLVPTMMRMMVDHPDSGARDLSRVRHILYGTSPIAESLLSRVRALFANAKFAQAYGMTELAPVATVLRPADHDHPELRRSAGRAAPHAEVRVVDEEDREVPCGTMGEIVVRGDHMMLGYWKREHDTAAALRGGWMHTGDAGYMDERGYFYVVDRLKDMIVSGGENVYSAEVENALLKHSSVAACAVIGVPDDRWGERVHAVVVPHPGHEPGTEELRAFCAERIAAYKSPRSSELVDELPIAATGKILKRELRKAHWASDGRQVH</sequence>
<evidence type="ECO:0000256" key="1">
    <source>
        <dbReference type="ARBA" id="ARBA00006432"/>
    </source>
</evidence>
<dbReference type="InterPro" id="IPR025110">
    <property type="entry name" value="AMP-bd_C"/>
</dbReference>
<feature type="domain" description="AMP-dependent synthetase/ligase" evidence="3">
    <location>
        <begin position="9"/>
        <end position="371"/>
    </location>
</feature>
<comment type="caution">
    <text evidence="5">The sequence shown here is derived from an EMBL/GenBank/DDBJ whole genome shotgun (WGS) entry which is preliminary data.</text>
</comment>
<dbReference type="InterPro" id="IPR000873">
    <property type="entry name" value="AMP-dep_synth/lig_dom"/>
</dbReference>
<evidence type="ECO:0000313" key="5">
    <source>
        <dbReference type="EMBL" id="MBB4931477.1"/>
    </source>
</evidence>
<dbReference type="AlphaFoldDB" id="A0A7W7RGI5"/>
<dbReference type="GO" id="GO:0031956">
    <property type="term" value="F:medium-chain fatty acid-CoA ligase activity"/>
    <property type="evidence" value="ECO:0007669"/>
    <property type="project" value="TreeGrafter"/>
</dbReference>
<dbReference type="Pfam" id="PF13193">
    <property type="entry name" value="AMP-binding_C"/>
    <property type="match status" value="1"/>
</dbReference>
<accession>A0A7W7RGI5</accession>
<dbReference type="EMBL" id="JACHJT010000001">
    <property type="protein sequence ID" value="MBB4931477.1"/>
    <property type="molecule type" value="Genomic_DNA"/>
</dbReference>
<evidence type="ECO:0000259" key="4">
    <source>
        <dbReference type="Pfam" id="PF13193"/>
    </source>
</evidence>
<organism evidence="5 6">
    <name type="scientific">Lipingzhangella halophila</name>
    <dbReference type="NCBI Taxonomy" id="1783352"/>
    <lineage>
        <taxon>Bacteria</taxon>
        <taxon>Bacillati</taxon>
        <taxon>Actinomycetota</taxon>
        <taxon>Actinomycetes</taxon>
        <taxon>Streptosporangiales</taxon>
        <taxon>Nocardiopsidaceae</taxon>
        <taxon>Lipingzhangella</taxon>
    </lineage>
</organism>